<evidence type="ECO:0000313" key="3">
    <source>
        <dbReference type="EMBL" id="GIH21491.1"/>
    </source>
</evidence>
<protein>
    <submittedName>
        <fullName evidence="3">Uncharacterized protein</fullName>
    </submittedName>
</protein>
<evidence type="ECO:0000256" key="2">
    <source>
        <dbReference type="SAM" id="Phobius"/>
    </source>
</evidence>
<keyword evidence="4" id="KW-1185">Reference proteome</keyword>
<dbReference type="EMBL" id="BONZ01000134">
    <property type="protein sequence ID" value="GIH21491.1"/>
    <property type="molecule type" value="Genomic_DNA"/>
</dbReference>
<proteinExistence type="predicted"/>
<feature type="transmembrane region" description="Helical" evidence="2">
    <location>
        <begin position="255"/>
        <end position="277"/>
    </location>
</feature>
<name>A0A8J3VX44_9ACTN</name>
<feature type="region of interest" description="Disordered" evidence="1">
    <location>
        <begin position="1"/>
        <end position="47"/>
    </location>
</feature>
<keyword evidence="2" id="KW-1133">Transmembrane helix</keyword>
<sequence>MAASEGERTPSNGDHPSSRVTSKDETGIVGENGTDDPFTSPQYDTSPRRLQMASAIAESLLRIERGLDNNRNFPWHAEPLLTFEEQEHPIPALLKHAKQMFARPDTTLWGLIRPGSARPMDARIEVAIPMLVSVKMLDRLDRWCASTEKKSLAGGRDEITDEFMQLALALDSILLSVARGFPPRTNEFRSLTFRAEEIRLLARSLMVEKDESALSQASVRVDSIVAHVEEAAGTVAAGEVAAHYLMEAKTERNRYTLWVAILFVCSGAAVALSWFIVSRSSAAPGTAQEAARLALVVPVLGLAAYAARESAHHRGNETAARTAAVQLRTIRAFTDSMDAESRKDVMRALGLRLFASLPDVGKKVDEPSYGVTGELVQIVKSLANHDGKLAEKKQP</sequence>
<dbReference type="AlphaFoldDB" id="A0A8J3VX44"/>
<keyword evidence="2" id="KW-0472">Membrane</keyword>
<dbReference type="RefSeq" id="WP_203924867.1">
    <property type="nucleotide sequence ID" value="NZ_BONZ01000134.1"/>
</dbReference>
<organism evidence="3 4">
    <name type="scientific">Rugosimonospora africana</name>
    <dbReference type="NCBI Taxonomy" id="556532"/>
    <lineage>
        <taxon>Bacteria</taxon>
        <taxon>Bacillati</taxon>
        <taxon>Actinomycetota</taxon>
        <taxon>Actinomycetes</taxon>
        <taxon>Micromonosporales</taxon>
        <taxon>Micromonosporaceae</taxon>
        <taxon>Rugosimonospora</taxon>
    </lineage>
</organism>
<evidence type="ECO:0000256" key="1">
    <source>
        <dbReference type="SAM" id="MobiDB-lite"/>
    </source>
</evidence>
<evidence type="ECO:0000313" key="4">
    <source>
        <dbReference type="Proteomes" id="UP000642748"/>
    </source>
</evidence>
<feature type="compositionally biased region" description="Polar residues" evidence="1">
    <location>
        <begin position="9"/>
        <end position="20"/>
    </location>
</feature>
<gene>
    <name evidence="3" type="ORF">Raf01_96630</name>
</gene>
<reference evidence="3" key="1">
    <citation type="submission" date="2021-01" db="EMBL/GenBank/DDBJ databases">
        <title>Whole genome shotgun sequence of Rugosimonospora africana NBRC 104875.</title>
        <authorList>
            <person name="Komaki H."/>
            <person name="Tamura T."/>
        </authorList>
    </citation>
    <scope>NUCLEOTIDE SEQUENCE</scope>
    <source>
        <strain evidence="3">NBRC 104875</strain>
    </source>
</reference>
<dbReference type="Proteomes" id="UP000642748">
    <property type="component" value="Unassembled WGS sequence"/>
</dbReference>
<comment type="caution">
    <text evidence="3">The sequence shown here is derived from an EMBL/GenBank/DDBJ whole genome shotgun (WGS) entry which is preliminary data.</text>
</comment>
<keyword evidence="2" id="KW-0812">Transmembrane</keyword>
<accession>A0A8J3VX44</accession>